<keyword evidence="1" id="KW-0175">Coiled coil</keyword>
<proteinExistence type="predicted"/>
<comment type="caution">
    <text evidence="3">The sequence shown here is derived from an EMBL/GenBank/DDBJ whole genome shotgun (WGS) entry which is preliminary data.</text>
</comment>
<feature type="coiled-coil region" evidence="1">
    <location>
        <begin position="387"/>
        <end position="494"/>
    </location>
</feature>
<evidence type="ECO:0000256" key="1">
    <source>
        <dbReference type="SAM" id="Coils"/>
    </source>
</evidence>
<evidence type="ECO:0000313" key="4">
    <source>
        <dbReference type="Proteomes" id="UP001148786"/>
    </source>
</evidence>
<feature type="region of interest" description="Disordered" evidence="2">
    <location>
        <begin position="1"/>
        <end position="21"/>
    </location>
</feature>
<gene>
    <name evidence="3" type="ORF">NLJ89_g3582</name>
</gene>
<evidence type="ECO:0000256" key="2">
    <source>
        <dbReference type="SAM" id="MobiDB-lite"/>
    </source>
</evidence>
<feature type="compositionally biased region" description="Polar residues" evidence="2">
    <location>
        <begin position="1"/>
        <end position="13"/>
    </location>
</feature>
<feature type="coiled-coil region" evidence="1">
    <location>
        <begin position="80"/>
        <end position="149"/>
    </location>
</feature>
<feature type="compositionally biased region" description="Basic residues" evidence="2">
    <location>
        <begin position="823"/>
        <end position="837"/>
    </location>
</feature>
<feature type="coiled-coil region" evidence="1">
    <location>
        <begin position="261"/>
        <end position="323"/>
    </location>
</feature>
<protein>
    <submittedName>
        <fullName evidence="3">Uncharacterized protein</fullName>
    </submittedName>
</protein>
<feature type="coiled-coil region" evidence="1">
    <location>
        <begin position="523"/>
        <end position="557"/>
    </location>
</feature>
<dbReference type="EMBL" id="JANKHO010000265">
    <property type="protein sequence ID" value="KAJ3512325.1"/>
    <property type="molecule type" value="Genomic_DNA"/>
</dbReference>
<accession>A0A9W8K4C3</accession>
<feature type="coiled-coil region" evidence="1">
    <location>
        <begin position="185"/>
        <end position="219"/>
    </location>
</feature>
<evidence type="ECO:0000313" key="3">
    <source>
        <dbReference type="EMBL" id="KAJ3512325.1"/>
    </source>
</evidence>
<feature type="region of interest" description="Disordered" evidence="2">
    <location>
        <begin position="773"/>
        <end position="837"/>
    </location>
</feature>
<feature type="coiled-coil region" evidence="1">
    <location>
        <begin position="597"/>
        <end position="667"/>
    </location>
</feature>
<sequence>MRPNQTVSASPLGQNAFEPTPIRSTSISGDFLLSASNSSRTSTKWDNGLSYVRGLESLVNEGKDDVERLNLLQSQSSRDLADLRARLASTTQDLQTAKSEINTLRSASDASKEGLTVKDCELRSLQAALSQVKEELASSLAENGRLKEDVWGAKTETENVKQVLEKSKRSVASLSSEYSILGTYFKELKEARDIDRERLKEISSEVQALRKTANNAMSALEPMLDDNNTLTRAAETKALLKQLQEDLAGSHQVTDMLRNKLLHNASQLADAQNRVRELEEEKRGWLHDLVSAREDEKRQFESFAEVEKRMSELSVRLAAREKETIDTLAYSDCVRNELETVKRELSFHQSIVSTQGEELGLLRSLKEQNVSKLLEFQDVVNSRDKEIVMLRSEVKSLAESREELRALMAEAKKSLAEKEVELRAKDPNEEYQIEISNLRSENRALKTTVQETQTALKAANKASHNAEQHFNKTLHELEKLVVELRSKIGMLQTAFEKSQDELRIAQSKASVADGKALVLQEDMHVVKKHSESLTAEIAELRERLEAQSLNLYQAKEHGVKLKERLDRYVEQLDDKTSLNEALGKQAALAESSAASAQAFLKQALKDHKSKVAELTAELASVKEAALLGAKTTTTELEQETTRLREKLAKLERLNSELIDRAANIKSRYNDADLTDTERDFIRHLMSEAQSMHEEEMVLKDNELRGRQNMIEALKSKVAELQGTLARLLKEKGAAPGASNKAMVDFKVFMSSSPEQVTAEEAPLALNGDQEVAGVPPGVPSNHPQGDVVPPLVWKTSSAAEKTAVPPKQSLPIQKKVESAAAKPKQKKRKEKKAHGDA</sequence>
<dbReference type="Proteomes" id="UP001148786">
    <property type="component" value="Unassembled WGS sequence"/>
</dbReference>
<name>A0A9W8K4C3_9AGAR</name>
<dbReference type="OrthoDB" id="3246510at2759"/>
<dbReference type="AlphaFoldDB" id="A0A9W8K4C3"/>
<reference evidence="3" key="1">
    <citation type="submission" date="2022-07" db="EMBL/GenBank/DDBJ databases">
        <title>Genome Sequence of Agrocybe chaxingu.</title>
        <authorList>
            <person name="Buettner E."/>
        </authorList>
    </citation>
    <scope>NUCLEOTIDE SEQUENCE</scope>
    <source>
        <strain evidence="3">MP-N11</strain>
    </source>
</reference>
<organism evidence="3 4">
    <name type="scientific">Agrocybe chaxingu</name>
    <dbReference type="NCBI Taxonomy" id="84603"/>
    <lineage>
        <taxon>Eukaryota</taxon>
        <taxon>Fungi</taxon>
        <taxon>Dikarya</taxon>
        <taxon>Basidiomycota</taxon>
        <taxon>Agaricomycotina</taxon>
        <taxon>Agaricomycetes</taxon>
        <taxon>Agaricomycetidae</taxon>
        <taxon>Agaricales</taxon>
        <taxon>Agaricineae</taxon>
        <taxon>Strophariaceae</taxon>
        <taxon>Agrocybe</taxon>
    </lineage>
</organism>
<keyword evidence="4" id="KW-1185">Reference proteome</keyword>